<evidence type="ECO:0000256" key="9">
    <source>
        <dbReference type="PROSITE-ProRule" id="PRU00043"/>
    </source>
</evidence>
<comment type="subcellular location">
    <subcellularLocation>
        <location evidence="1">Membrane</location>
        <topology evidence="1">Single-pass membrane protein</topology>
    </subcellularLocation>
</comment>
<evidence type="ECO:0000259" key="10">
    <source>
        <dbReference type="PROSITE" id="PS50268"/>
    </source>
</evidence>
<feature type="domain" description="Cadherin" evidence="10">
    <location>
        <begin position="85"/>
        <end position="173"/>
    </location>
</feature>
<accession>A0A9X0D439</accession>
<evidence type="ECO:0000256" key="1">
    <source>
        <dbReference type="ARBA" id="ARBA00004167"/>
    </source>
</evidence>
<keyword evidence="4" id="KW-0677">Repeat</keyword>
<evidence type="ECO:0000256" key="8">
    <source>
        <dbReference type="ARBA" id="ARBA00023136"/>
    </source>
</evidence>
<evidence type="ECO:0000313" key="12">
    <source>
        <dbReference type="Proteomes" id="UP001163046"/>
    </source>
</evidence>
<evidence type="ECO:0000256" key="5">
    <source>
        <dbReference type="ARBA" id="ARBA00022837"/>
    </source>
</evidence>
<dbReference type="InterPro" id="IPR050971">
    <property type="entry name" value="Cadherin-domain_protein"/>
</dbReference>
<feature type="domain" description="Cadherin" evidence="10">
    <location>
        <begin position="12"/>
        <end position="84"/>
    </location>
</feature>
<keyword evidence="7" id="KW-1133">Transmembrane helix</keyword>
<reference evidence="11" key="1">
    <citation type="submission" date="2023-01" db="EMBL/GenBank/DDBJ databases">
        <title>Genome assembly of the deep-sea coral Lophelia pertusa.</title>
        <authorList>
            <person name="Herrera S."/>
            <person name="Cordes E."/>
        </authorList>
    </citation>
    <scope>NUCLEOTIDE SEQUENCE</scope>
    <source>
        <strain evidence="11">USNM1676648</strain>
        <tissue evidence="11">Polyp</tissue>
    </source>
</reference>
<feature type="domain" description="Cadherin" evidence="10">
    <location>
        <begin position="402"/>
        <end position="506"/>
    </location>
</feature>
<dbReference type="PANTHER" id="PTHR24025:SF23">
    <property type="entry name" value="NEURAL-CADHERIN"/>
    <property type="match status" value="1"/>
</dbReference>
<dbReference type="PRINTS" id="PR00205">
    <property type="entry name" value="CADHERIN"/>
</dbReference>
<dbReference type="FunFam" id="2.60.40.60:FF:000033">
    <property type="entry name" value="FAT atypical cadherin 1"/>
    <property type="match status" value="2"/>
</dbReference>
<dbReference type="InterPro" id="IPR020894">
    <property type="entry name" value="Cadherin_CS"/>
</dbReference>
<dbReference type="GO" id="GO:0005886">
    <property type="term" value="C:plasma membrane"/>
    <property type="evidence" value="ECO:0007669"/>
    <property type="project" value="InterPro"/>
</dbReference>
<feature type="domain" description="Cadherin" evidence="10">
    <location>
        <begin position="616"/>
        <end position="717"/>
    </location>
</feature>
<evidence type="ECO:0000256" key="3">
    <source>
        <dbReference type="ARBA" id="ARBA00022729"/>
    </source>
</evidence>
<dbReference type="Pfam" id="PF00028">
    <property type="entry name" value="Cadherin"/>
    <property type="match status" value="5"/>
</dbReference>
<dbReference type="FunFam" id="2.60.40.60:FF:000020">
    <property type="entry name" value="Dachsous cadherin-related 1b"/>
    <property type="match status" value="1"/>
</dbReference>
<keyword evidence="5 9" id="KW-0106">Calcium</keyword>
<evidence type="ECO:0000256" key="2">
    <source>
        <dbReference type="ARBA" id="ARBA00022692"/>
    </source>
</evidence>
<protein>
    <submittedName>
        <fullName evidence="11">Beta-catenin binding</fullName>
    </submittedName>
</protein>
<dbReference type="Gene3D" id="2.60.40.60">
    <property type="entry name" value="Cadherins"/>
    <property type="match status" value="8"/>
</dbReference>
<evidence type="ECO:0000256" key="4">
    <source>
        <dbReference type="ARBA" id="ARBA00022737"/>
    </source>
</evidence>
<proteinExistence type="predicted"/>
<dbReference type="SUPFAM" id="SSF49313">
    <property type="entry name" value="Cadherin-like"/>
    <property type="match status" value="6"/>
</dbReference>
<dbReference type="PROSITE" id="PS00232">
    <property type="entry name" value="CADHERIN_1"/>
    <property type="match status" value="1"/>
</dbReference>
<dbReference type="OrthoDB" id="5978376at2759"/>
<evidence type="ECO:0000313" key="11">
    <source>
        <dbReference type="EMBL" id="KAJ7384988.1"/>
    </source>
</evidence>
<keyword evidence="2" id="KW-0812">Transmembrane</keyword>
<gene>
    <name evidence="11" type="primary">hmr-1_2</name>
    <name evidence="11" type="ORF">OS493_018677</name>
</gene>
<dbReference type="GO" id="GO:0005911">
    <property type="term" value="C:cell-cell junction"/>
    <property type="evidence" value="ECO:0007669"/>
    <property type="project" value="TreeGrafter"/>
</dbReference>
<dbReference type="CDD" id="cd11304">
    <property type="entry name" value="Cadherin_repeat"/>
    <property type="match status" value="7"/>
</dbReference>
<dbReference type="PANTHER" id="PTHR24025">
    <property type="entry name" value="DESMOGLEIN FAMILY MEMBER"/>
    <property type="match status" value="1"/>
</dbReference>
<keyword evidence="8" id="KW-0472">Membrane</keyword>
<evidence type="ECO:0000256" key="6">
    <source>
        <dbReference type="ARBA" id="ARBA00022889"/>
    </source>
</evidence>
<sequence>MNLKRKPGIVCSLYQDSSTADGLSLFYIDSNGVLTSKVTLDHEDVRGNEFDLVVISREISRTEGGFGSIVRVRILDRNDNPPKFPKDLYTSSVAENSRVGTYVQGLESVFASDLDSGKNSVHKYSIVAGNEAGKFDVDFHELSGVEDGGNPSLSSTTQVRVNILDENDQTPTFEPPIYSVAVSENVPVGTSVLQVKAFDGDTSTNAEIYYYFKPEHDFFTVDAHTGIVETACELNFQKGNSFDLTVHAVDRGRVPRQAKTIVRIRLVDIAAFPPLSPGAVSTVLAPPVFHKDSYFVRIREDFPVGGAIVRVNAHQGSHAQPHERAWRYIIFNNPAITRAIFHINPRSGVISLRELLNYENKTSFSLTIKAQDEQSKDLYESHARVVIVIRDVNENYFAPIFSRSTSVVSISENAQENAVVSRVSATDADAGRNGKITFTIGGGSGLGKFKINQNTGKVRSLVRFNSEMDSQFDLHVRASDRSKQPLLSNAYLLIKLRNGGQKRPFFYSPRQLVHVRENSDKGTFVALVRAKVRTRSRSNDNRLMEYLISRGNEGGKFSLNSTSGIISTTGSLDRESKDLYILDIRAHVKGAPPAMSSPFQVVVMVSDENDNRPSFEQQEYKVFVTENIGPVTNLLCLAAHDPDSGQHGNVTYSIISGKGPFSIDPVLGVLSSDESLDYETQPLHRLVIQAADNGRPSRKTTTKVEVTVQDANDAPVFSQDHYEVSVLENTDVEGNRSRIGHVRPGPR</sequence>
<dbReference type="SMART" id="SM00112">
    <property type="entry name" value="CA"/>
    <property type="match status" value="7"/>
</dbReference>
<name>A0A9X0D439_9CNID</name>
<feature type="domain" description="Cadherin" evidence="10">
    <location>
        <begin position="507"/>
        <end position="615"/>
    </location>
</feature>
<dbReference type="InterPro" id="IPR015919">
    <property type="entry name" value="Cadherin-like_sf"/>
</dbReference>
<comment type="caution">
    <text evidence="11">The sequence shown here is derived from an EMBL/GenBank/DDBJ whole genome shotgun (WGS) entry which is preliminary data.</text>
</comment>
<dbReference type="EMBL" id="MU825883">
    <property type="protein sequence ID" value="KAJ7384988.1"/>
    <property type="molecule type" value="Genomic_DNA"/>
</dbReference>
<keyword evidence="6" id="KW-0130">Cell adhesion</keyword>
<feature type="domain" description="Cadherin" evidence="10">
    <location>
        <begin position="290"/>
        <end position="401"/>
    </location>
</feature>
<dbReference type="GO" id="GO:0007156">
    <property type="term" value="P:homophilic cell adhesion via plasma membrane adhesion molecules"/>
    <property type="evidence" value="ECO:0007669"/>
    <property type="project" value="InterPro"/>
</dbReference>
<keyword evidence="12" id="KW-1185">Reference proteome</keyword>
<organism evidence="11 12">
    <name type="scientific">Desmophyllum pertusum</name>
    <dbReference type="NCBI Taxonomy" id="174260"/>
    <lineage>
        <taxon>Eukaryota</taxon>
        <taxon>Metazoa</taxon>
        <taxon>Cnidaria</taxon>
        <taxon>Anthozoa</taxon>
        <taxon>Hexacorallia</taxon>
        <taxon>Scleractinia</taxon>
        <taxon>Caryophylliina</taxon>
        <taxon>Caryophylliidae</taxon>
        <taxon>Desmophyllum</taxon>
    </lineage>
</organism>
<dbReference type="AlphaFoldDB" id="A0A9X0D439"/>
<evidence type="ECO:0000256" key="7">
    <source>
        <dbReference type="ARBA" id="ARBA00022989"/>
    </source>
</evidence>
<dbReference type="Proteomes" id="UP001163046">
    <property type="component" value="Unassembled WGS sequence"/>
</dbReference>
<dbReference type="GO" id="GO:0005509">
    <property type="term" value="F:calcium ion binding"/>
    <property type="evidence" value="ECO:0007669"/>
    <property type="project" value="UniProtKB-UniRule"/>
</dbReference>
<keyword evidence="3" id="KW-0732">Signal</keyword>
<dbReference type="InterPro" id="IPR002126">
    <property type="entry name" value="Cadherin-like_dom"/>
</dbReference>
<feature type="domain" description="Cadherin" evidence="10">
    <location>
        <begin position="174"/>
        <end position="289"/>
    </location>
</feature>
<dbReference type="PROSITE" id="PS50268">
    <property type="entry name" value="CADHERIN_2"/>
    <property type="match status" value="7"/>
</dbReference>